<evidence type="ECO:0000259" key="2">
    <source>
        <dbReference type="Pfam" id="PF00881"/>
    </source>
</evidence>
<evidence type="ECO:0000313" key="4">
    <source>
        <dbReference type="EMBL" id="RKR91990.1"/>
    </source>
</evidence>
<name>A0A495JSL3_9ACTN</name>
<evidence type="ECO:0000256" key="1">
    <source>
        <dbReference type="SAM" id="MobiDB-lite"/>
    </source>
</evidence>
<accession>A0A495JSL3</accession>
<dbReference type="EMBL" id="RBKT01000001">
    <property type="protein sequence ID" value="RKR91990.1"/>
    <property type="molecule type" value="Genomic_DNA"/>
</dbReference>
<feature type="domain" description="Nitroreductase" evidence="2">
    <location>
        <begin position="506"/>
        <end position="576"/>
    </location>
</feature>
<comment type="caution">
    <text evidence="4">The sequence shown here is derived from an EMBL/GenBank/DDBJ whole genome shotgun (WGS) entry which is preliminary data.</text>
</comment>
<dbReference type="AlphaFoldDB" id="A0A495JSL3"/>
<dbReference type="RefSeq" id="WP_121160059.1">
    <property type="nucleotide sequence ID" value="NZ_RBKT01000001.1"/>
</dbReference>
<evidence type="ECO:0000259" key="3">
    <source>
        <dbReference type="Pfam" id="PF14028"/>
    </source>
</evidence>
<feature type="domain" description="Thiopeptide-type bacteriocin biosynthesis" evidence="3">
    <location>
        <begin position="23"/>
        <end position="305"/>
    </location>
</feature>
<dbReference type="Gene3D" id="3.40.109.10">
    <property type="entry name" value="NADH Oxidase"/>
    <property type="match status" value="1"/>
</dbReference>
<dbReference type="SUPFAM" id="SSF55469">
    <property type="entry name" value="FMN-dependent nitroreductase-like"/>
    <property type="match status" value="1"/>
</dbReference>
<evidence type="ECO:0000313" key="5">
    <source>
        <dbReference type="Proteomes" id="UP000277671"/>
    </source>
</evidence>
<dbReference type="CDD" id="cd02142">
    <property type="entry name" value="McbC_SagB-like_oxidoreductase"/>
    <property type="match status" value="1"/>
</dbReference>
<protein>
    <submittedName>
        <fullName evidence="4">Thiopeptide-type bacteriocin biosynthesis protein</fullName>
    </submittedName>
</protein>
<dbReference type="GO" id="GO:0016491">
    <property type="term" value="F:oxidoreductase activity"/>
    <property type="evidence" value="ECO:0007669"/>
    <property type="project" value="InterPro"/>
</dbReference>
<feature type="region of interest" description="Disordered" evidence="1">
    <location>
        <begin position="330"/>
        <end position="357"/>
    </location>
</feature>
<dbReference type="InterPro" id="IPR023809">
    <property type="entry name" value="Thiopep_bacteriocin_synth_dom"/>
</dbReference>
<reference evidence="4 5" key="1">
    <citation type="submission" date="2018-10" db="EMBL/GenBank/DDBJ databases">
        <title>Sequencing the genomes of 1000 actinobacteria strains.</title>
        <authorList>
            <person name="Klenk H.-P."/>
        </authorList>
    </citation>
    <scope>NUCLEOTIDE SEQUENCE [LARGE SCALE GENOMIC DNA]</scope>
    <source>
        <strain evidence="4 5">DSM 45175</strain>
    </source>
</reference>
<feature type="compositionally biased region" description="Basic residues" evidence="1">
    <location>
        <begin position="346"/>
        <end position="355"/>
    </location>
</feature>
<dbReference type="InterPro" id="IPR029479">
    <property type="entry name" value="Nitroreductase"/>
</dbReference>
<dbReference type="NCBIfam" id="TIGR03891">
    <property type="entry name" value="thiopep_ocin"/>
    <property type="match status" value="1"/>
</dbReference>
<organism evidence="4 5">
    <name type="scientific">Micromonospora pisi</name>
    <dbReference type="NCBI Taxonomy" id="589240"/>
    <lineage>
        <taxon>Bacteria</taxon>
        <taxon>Bacillati</taxon>
        <taxon>Actinomycetota</taxon>
        <taxon>Actinomycetes</taxon>
        <taxon>Micromonosporales</taxon>
        <taxon>Micromonosporaceae</taxon>
        <taxon>Micromonospora</taxon>
    </lineage>
</organism>
<dbReference type="PANTHER" id="PTHR43745">
    <property type="entry name" value="NITROREDUCTASE MJ1384-RELATED"/>
    <property type="match status" value="1"/>
</dbReference>
<dbReference type="Pfam" id="PF14028">
    <property type="entry name" value="Lant_dehydr_C"/>
    <property type="match status" value="1"/>
</dbReference>
<keyword evidence="5" id="KW-1185">Reference proteome</keyword>
<dbReference type="Pfam" id="PF00881">
    <property type="entry name" value="Nitroreductase"/>
    <property type="match status" value="1"/>
</dbReference>
<dbReference type="OrthoDB" id="3607295at2"/>
<sequence length="602" mass="64648">MTGNVTMTDGATKTDSGPVPAEWLSLHCFAYWRSDHFDRFLVETVAPRLDVLREQGRIADWFYIRYAESGPHLRLRLLGADPDIVEALPDEFRTAIASAPYPVLALEARDDLEPHGTVRRIDYLPEVGRYGGPAALPVAEEVFCRSSEVAVRTVAATNQRSARLTAAVDLITATAQALELDRLLAARWLRSHAMSWRWVDEVVMPPTVAAQARVTGLLTGQSGAIAARWSTIAGLLSAPDGTPATGWPAVVRDWAATVRRARRGLAGEQVHPWLPVWASQLHMLLNRLGVTPEEERTLCWLVASATLAPDGVTPFFADTSEAPDRRYHEASKLLPGRSDQDPAAKTRPRERRRAAARSVPLPAALPPTMALGEALLRRRSALGRLTGPVAAPDLGTLLWSSYAATRTTGIVLPDGTGMDLVHRPYPSAGASSAARLRLLVFDVPGLPAGCYDVDGVTRSLWPLGRAASLAEVASTSAWLDDADADADSGGGRVGISELPALLGLYVELGALRPRYGLRGLRFAIAEAGHLAQNLALVAAATGLELSTIGGFYDDVAHELFGLDGVDDLLVYLLPLGRGGERRAGRDRPGPAGGVTDRHPTPR</sequence>
<gene>
    <name evidence="4" type="ORF">BDK92_6421</name>
</gene>
<dbReference type="PANTHER" id="PTHR43745:SF2">
    <property type="entry name" value="NITROREDUCTASE MJ1384-RELATED"/>
    <property type="match status" value="1"/>
</dbReference>
<dbReference type="Proteomes" id="UP000277671">
    <property type="component" value="Unassembled WGS sequence"/>
</dbReference>
<dbReference type="InterPro" id="IPR000415">
    <property type="entry name" value="Nitroreductase-like"/>
</dbReference>
<proteinExistence type="predicted"/>
<feature type="region of interest" description="Disordered" evidence="1">
    <location>
        <begin position="580"/>
        <end position="602"/>
    </location>
</feature>
<dbReference type="InterPro" id="IPR052544">
    <property type="entry name" value="Bacteriocin_Proc_Enz"/>
</dbReference>